<feature type="signal peptide" evidence="1">
    <location>
        <begin position="1"/>
        <end position="24"/>
    </location>
</feature>
<proteinExistence type="predicted"/>
<dbReference type="AlphaFoldDB" id="A0AAE0DBD9"/>
<protein>
    <recommendedName>
        <fullName evidence="4">Secreted protein</fullName>
    </recommendedName>
</protein>
<evidence type="ECO:0000313" key="3">
    <source>
        <dbReference type="Proteomes" id="UP001281614"/>
    </source>
</evidence>
<accession>A0AAE0DBD9</accession>
<sequence>MIAWAARWLALVATWVEDNATCSGDHGAVRGRCSSGSGCWWFMFMPWDVSGRSVTRAPLACCVVFSLVTRKVCYGGDNMVCCG</sequence>
<feature type="chain" id="PRO_5042205085" description="Secreted protein" evidence="1">
    <location>
        <begin position="25"/>
        <end position="83"/>
    </location>
</feature>
<reference evidence="2" key="1">
    <citation type="submission" date="2023-02" db="EMBL/GenBank/DDBJ databases">
        <title>Colletotrichum kahawae CIFC_Que2 genome sequencing and assembly.</title>
        <authorList>
            <person name="Baroncelli R."/>
        </authorList>
    </citation>
    <scope>NUCLEOTIDE SEQUENCE</scope>
    <source>
        <strain evidence="2">CIFC_Que2</strain>
    </source>
</reference>
<evidence type="ECO:0008006" key="4">
    <source>
        <dbReference type="Google" id="ProtNLM"/>
    </source>
</evidence>
<keyword evidence="3" id="KW-1185">Reference proteome</keyword>
<gene>
    <name evidence="2" type="ORF">CKAH01_13559</name>
</gene>
<evidence type="ECO:0000313" key="2">
    <source>
        <dbReference type="EMBL" id="KAK2773519.1"/>
    </source>
</evidence>
<dbReference type="EMBL" id="VYYT01000056">
    <property type="protein sequence ID" value="KAK2773519.1"/>
    <property type="molecule type" value="Genomic_DNA"/>
</dbReference>
<keyword evidence="1" id="KW-0732">Signal</keyword>
<organism evidence="2 3">
    <name type="scientific">Colletotrichum kahawae</name>
    <name type="common">Coffee berry disease fungus</name>
    <dbReference type="NCBI Taxonomy" id="34407"/>
    <lineage>
        <taxon>Eukaryota</taxon>
        <taxon>Fungi</taxon>
        <taxon>Dikarya</taxon>
        <taxon>Ascomycota</taxon>
        <taxon>Pezizomycotina</taxon>
        <taxon>Sordariomycetes</taxon>
        <taxon>Hypocreomycetidae</taxon>
        <taxon>Glomerellales</taxon>
        <taxon>Glomerellaceae</taxon>
        <taxon>Colletotrichum</taxon>
        <taxon>Colletotrichum gloeosporioides species complex</taxon>
    </lineage>
</organism>
<evidence type="ECO:0000256" key="1">
    <source>
        <dbReference type="SAM" id="SignalP"/>
    </source>
</evidence>
<comment type="caution">
    <text evidence="2">The sequence shown here is derived from an EMBL/GenBank/DDBJ whole genome shotgun (WGS) entry which is preliminary data.</text>
</comment>
<name>A0AAE0DBD9_COLKA</name>
<dbReference type="Proteomes" id="UP001281614">
    <property type="component" value="Unassembled WGS sequence"/>
</dbReference>